<feature type="compositionally biased region" description="Acidic residues" evidence="1">
    <location>
        <begin position="183"/>
        <end position="195"/>
    </location>
</feature>
<evidence type="ECO:0000313" key="3">
    <source>
        <dbReference type="Proteomes" id="UP000011064"/>
    </source>
</evidence>
<dbReference type="Proteomes" id="UP000011064">
    <property type="component" value="Unassembled WGS sequence"/>
</dbReference>
<dbReference type="VEuPathDB" id="FungiDB:GMDG_00248"/>
<evidence type="ECO:0000313" key="2">
    <source>
        <dbReference type="EMBL" id="ELR04991.1"/>
    </source>
</evidence>
<proteinExistence type="predicted"/>
<sequence>MHVTFKDSTIRSAFQKLIWPISCNTAIEKLRTYSQPIQPTTPTLLRPITPIPSTFQEVELGLQRWKDRLPEAWSSPSKQSYSNWVTGAQRVLAASQLQELDLRAVRQQVKNSKKKRGPGAGADSSVEAQKLAATEARKLSQAQKQLHRAGIEARKQERLRKKSLAQLTELGLPIPPELVDPITDPEAETESEYESASEGGRGSGCGSESESGNEEVIIS</sequence>
<protein>
    <submittedName>
        <fullName evidence="2">Uncharacterized protein</fullName>
    </submittedName>
</protein>
<dbReference type="OrthoDB" id="3440149at2759"/>
<dbReference type="HOGENOM" id="CLU_063938_1_0_1"/>
<name>L8FZ45_PSED2</name>
<dbReference type="EMBL" id="GL573170">
    <property type="protein sequence ID" value="ELR04991.1"/>
    <property type="molecule type" value="Genomic_DNA"/>
</dbReference>
<organism evidence="2 3">
    <name type="scientific">Pseudogymnoascus destructans (strain ATCC MYA-4855 / 20631-21)</name>
    <name type="common">Bat white-nose syndrome fungus</name>
    <name type="synonym">Geomyces destructans</name>
    <dbReference type="NCBI Taxonomy" id="658429"/>
    <lineage>
        <taxon>Eukaryota</taxon>
        <taxon>Fungi</taxon>
        <taxon>Dikarya</taxon>
        <taxon>Ascomycota</taxon>
        <taxon>Pezizomycotina</taxon>
        <taxon>Leotiomycetes</taxon>
        <taxon>Thelebolales</taxon>
        <taxon>Thelebolaceae</taxon>
        <taxon>Pseudogymnoascus</taxon>
    </lineage>
</organism>
<evidence type="ECO:0000256" key="1">
    <source>
        <dbReference type="SAM" id="MobiDB-lite"/>
    </source>
</evidence>
<dbReference type="InParanoid" id="L8FZ45"/>
<reference evidence="3" key="1">
    <citation type="submission" date="2010-09" db="EMBL/GenBank/DDBJ databases">
        <title>The genome sequence of Geomyces destructans 20631-21.</title>
        <authorList>
            <consortium name="The Broad Institute Genome Sequencing Platform"/>
            <person name="Cuomo C.A."/>
            <person name="Blehert D.S."/>
            <person name="Lorch J.M."/>
            <person name="Young S.K."/>
            <person name="Zeng Q."/>
            <person name="Gargeya S."/>
            <person name="Fitzgerald M."/>
            <person name="Haas B."/>
            <person name="Abouelleil A."/>
            <person name="Alvarado L."/>
            <person name="Arachchi H.M."/>
            <person name="Berlin A."/>
            <person name="Brown A."/>
            <person name="Chapman S.B."/>
            <person name="Chen Z."/>
            <person name="Dunbar C."/>
            <person name="Freedman E."/>
            <person name="Gearin G."/>
            <person name="Gellesch M."/>
            <person name="Goldberg J."/>
            <person name="Griggs A."/>
            <person name="Gujja S."/>
            <person name="Heiman D."/>
            <person name="Howarth C."/>
            <person name="Larson L."/>
            <person name="Lui A."/>
            <person name="MacDonald P.J.P."/>
            <person name="Montmayeur A."/>
            <person name="Murphy C."/>
            <person name="Neiman D."/>
            <person name="Pearson M."/>
            <person name="Priest M."/>
            <person name="Roberts A."/>
            <person name="Saif S."/>
            <person name="Shea T."/>
            <person name="Shenoy N."/>
            <person name="Sisk P."/>
            <person name="Stolte C."/>
            <person name="Sykes S."/>
            <person name="Wortman J."/>
            <person name="Nusbaum C."/>
            <person name="Birren B."/>
        </authorList>
    </citation>
    <scope>NUCLEOTIDE SEQUENCE [LARGE SCALE GENOMIC DNA]</scope>
    <source>
        <strain evidence="3">ATCC MYA-4855 / 20631-21</strain>
    </source>
</reference>
<dbReference type="AlphaFoldDB" id="L8FZ45"/>
<accession>L8FZ45</accession>
<keyword evidence="3" id="KW-1185">Reference proteome</keyword>
<feature type="region of interest" description="Disordered" evidence="1">
    <location>
        <begin position="108"/>
        <end position="219"/>
    </location>
</feature>
<gene>
    <name evidence="2" type="ORF">GMDG_00248</name>
</gene>